<proteinExistence type="inferred from homology"/>
<dbReference type="AlphaFoldDB" id="A0A0N5CRT4"/>
<dbReference type="InterPro" id="IPR040155">
    <property type="entry name" value="CEBPZ/Mak21-like"/>
</dbReference>
<feature type="compositionally biased region" description="Basic residues" evidence="2">
    <location>
        <begin position="824"/>
        <end position="841"/>
    </location>
</feature>
<gene>
    <name evidence="4" type="ORF">TCLT_LOCUS2935</name>
</gene>
<name>A0A0N5CRT4_THECL</name>
<dbReference type="SUPFAM" id="SSF48371">
    <property type="entry name" value="ARM repeat"/>
    <property type="match status" value="1"/>
</dbReference>
<dbReference type="Pfam" id="PF03914">
    <property type="entry name" value="CBF"/>
    <property type="match status" value="1"/>
</dbReference>
<feature type="domain" description="CCAAT-binding factor" evidence="3">
    <location>
        <begin position="373"/>
        <end position="581"/>
    </location>
</feature>
<evidence type="ECO:0000256" key="1">
    <source>
        <dbReference type="ARBA" id="ARBA00007797"/>
    </source>
</evidence>
<dbReference type="InterPro" id="IPR016024">
    <property type="entry name" value="ARM-type_fold"/>
</dbReference>
<evidence type="ECO:0000256" key="2">
    <source>
        <dbReference type="SAM" id="MobiDB-lite"/>
    </source>
</evidence>
<evidence type="ECO:0000259" key="3">
    <source>
        <dbReference type="Pfam" id="PF03914"/>
    </source>
</evidence>
<dbReference type="PANTHER" id="PTHR12048:SF0">
    <property type="entry name" value="CCAAT_ENHANCER-BINDING PROTEIN ZETA"/>
    <property type="match status" value="1"/>
</dbReference>
<sequence length="841" mass="96743">MVSVQSTKRVKRTRKKKQIPAVCSSVRHLAGSKWYEYGDEERTQKPVSDFDHLKKVEEQAGIFLRIDRDLHMQEHAKKNETESAWLNTVLIRGTANDKAIAMQILTQRHPLHSLPHIAGLIAMISKKNTREAFSVLGLLKDLFIEELLPPKRKLIPFSSRPVDQINPSILNENHNLKRKLMLWKFESDLKALYEKFIISLERLTGINVEKLSISACRYSLELLLKRPEQEQKLLSLLINKLGHPNKTLATRVCGYLLQLTRKQPLMRTVIVKEVERLVYRKNIACSAQLHAVSFLSQIDLSSCDPVLPSTLLNIYIGLFRMFVSNKQLDDRILGILISATSRVFPYAKDDAVKLMKEVDTLYKILHQSSFSTSVRTLKLLYLLLTSREGICDRFYAALYRRIIDFGHSTNVNRQLFSLLHQALDSDPEEHRVIAFIKRLLQLSLCSAAPVAASTLILISKLIDKRPSLLITQKAADITKFDEDMKSEIDSDDDEVYQDYDLVSPVRKNQALAFEEDAKVDEAVKCNGVVGWVHKNNIVVRNNALTYDPLARNPLFAKANKSVAAELTLLSMHYHPSVAVFASNLLKGVKVRYDGDPFHDFTQMHFLDRFVFRNPKTRDACSKAVRRKAYDPLGVRKLSVLSKEYAEKNTNEIPIDERYIHRFASLKMKMKKRSEDKRAHDNDDDDIESVNSDEFDLLLKRFEPGERREVFDIDFGQEFSSEKETKEIGSRKRSHENNVDEEDDLSTDVNDEMEEGWTEEEMSEPEDSEVESSDDEFILQKKAADDSGDSDDDLREHLDYGEDAAMSADKFATMLEEENESRSRESRRKVKKPRGFKKRKKK</sequence>
<accession>A0A0N5CRT4</accession>
<feature type="compositionally biased region" description="Acidic residues" evidence="2">
    <location>
        <begin position="738"/>
        <end position="776"/>
    </location>
</feature>
<dbReference type="PANTHER" id="PTHR12048">
    <property type="entry name" value="CCAAT-BINDING FACTOR-RELATED"/>
    <property type="match status" value="1"/>
</dbReference>
<dbReference type="WBParaSite" id="TCLT_0000293401-mRNA-1">
    <property type="protein sequence ID" value="TCLT_0000293401-mRNA-1"/>
    <property type="gene ID" value="TCLT_0000293401"/>
</dbReference>
<dbReference type="GO" id="GO:0005634">
    <property type="term" value="C:nucleus"/>
    <property type="evidence" value="ECO:0007669"/>
    <property type="project" value="TreeGrafter"/>
</dbReference>
<dbReference type="InterPro" id="IPR005612">
    <property type="entry name" value="CCAAT-binding_factor"/>
</dbReference>
<feature type="region of interest" description="Disordered" evidence="2">
    <location>
        <begin position="720"/>
        <end position="841"/>
    </location>
</feature>
<dbReference type="Proteomes" id="UP000276776">
    <property type="component" value="Unassembled WGS sequence"/>
</dbReference>
<evidence type="ECO:0000313" key="6">
    <source>
        <dbReference type="WBParaSite" id="TCLT_0000293401-mRNA-1"/>
    </source>
</evidence>
<reference evidence="4 5" key="2">
    <citation type="submission" date="2018-11" db="EMBL/GenBank/DDBJ databases">
        <authorList>
            <consortium name="Pathogen Informatics"/>
        </authorList>
    </citation>
    <scope>NUCLEOTIDE SEQUENCE [LARGE SCALE GENOMIC DNA]</scope>
</reference>
<keyword evidence="5" id="KW-1185">Reference proteome</keyword>
<comment type="similarity">
    <text evidence="1">Belongs to the CBF/MAK21 family.</text>
</comment>
<reference evidence="6" key="1">
    <citation type="submission" date="2017-02" db="UniProtKB">
        <authorList>
            <consortium name="WormBaseParasite"/>
        </authorList>
    </citation>
    <scope>IDENTIFICATION</scope>
</reference>
<evidence type="ECO:0000313" key="5">
    <source>
        <dbReference type="Proteomes" id="UP000276776"/>
    </source>
</evidence>
<dbReference type="OrthoDB" id="28947at2759"/>
<dbReference type="OMA" id="NKLGHPN"/>
<dbReference type="STRING" id="103827.A0A0N5CRT4"/>
<feature type="compositionally biased region" description="Basic and acidic residues" evidence="2">
    <location>
        <begin position="720"/>
        <end position="737"/>
    </location>
</feature>
<dbReference type="EMBL" id="UYYF01000812">
    <property type="protein sequence ID" value="VDM99151.1"/>
    <property type="molecule type" value="Genomic_DNA"/>
</dbReference>
<evidence type="ECO:0000313" key="4">
    <source>
        <dbReference type="EMBL" id="VDM99151.1"/>
    </source>
</evidence>
<organism evidence="6">
    <name type="scientific">Thelazia callipaeda</name>
    <name type="common">Oriental eyeworm</name>
    <name type="synonym">Parasitic nematode</name>
    <dbReference type="NCBI Taxonomy" id="103827"/>
    <lineage>
        <taxon>Eukaryota</taxon>
        <taxon>Metazoa</taxon>
        <taxon>Ecdysozoa</taxon>
        <taxon>Nematoda</taxon>
        <taxon>Chromadorea</taxon>
        <taxon>Rhabditida</taxon>
        <taxon>Spirurina</taxon>
        <taxon>Spiruromorpha</taxon>
        <taxon>Thelazioidea</taxon>
        <taxon>Thelaziidae</taxon>
        <taxon>Thelazia</taxon>
    </lineage>
</organism>
<protein>
    <submittedName>
        <fullName evidence="6">CBF domain-containing protein</fullName>
    </submittedName>
</protein>